<feature type="domain" description="Glycosyltransferase 2-like" evidence="3">
    <location>
        <begin position="62"/>
        <end position="155"/>
    </location>
</feature>
<evidence type="ECO:0000256" key="2">
    <source>
        <dbReference type="SAM" id="MobiDB-lite"/>
    </source>
</evidence>
<comment type="caution">
    <text evidence="4">The sequence shown here is derived from an EMBL/GenBank/DDBJ whole genome shotgun (WGS) entry which is preliminary data.</text>
</comment>
<feature type="region of interest" description="Disordered" evidence="2">
    <location>
        <begin position="505"/>
        <end position="532"/>
    </location>
</feature>
<dbReference type="PANTHER" id="PTHR43630:SF2">
    <property type="entry name" value="GLYCOSYLTRANSFERASE"/>
    <property type="match status" value="1"/>
</dbReference>
<dbReference type="Pfam" id="PF00535">
    <property type="entry name" value="Glycos_transf_2"/>
    <property type="match status" value="1"/>
</dbReference>
<proteinExistence type="inferred from homology"/>
<evidence type="ECO:0000256" key="1">
    <source>
        <dbReference type="ARBA" id="ARBA00038494"/>
    </source>
</evidence>
<dbReference type="InterPro" id="IPR011990">
    <property type="entry name" value="TPR-like_helical_dom_sf"/>
</dbReference>
<protein>
    <recommendedName>
        <fullName evidence="3">Glycosyltransferase 2-like domain-containing protein</fullName>
    </recommendedName>
</protein>
<comment type="similarity">
    <text evidence="1">Belongs to the glycosyltransferase 2 family. WaaE/KdtX subfamily.</text>
</comment>
<dbReference type="Proteomes" id="UP000239388">
    <property type="component" value="Unassembled WGS sequence"/>
</dbReference>
<dbReference type="SUPFAM" id="SSF53448">
    <property type="entry name" value="Nucleotide-diphospho-sugar transferases"/>
    <property type="match status" value="1"/>
</dbReference>
<dbReference type="PANTHER" id="PTHR43630">
    <property type="entry name" value="POLY-BETA-1,6-N-ACETYL-D-GLUCOSAMINE SYNTHASE"/>
    <property type="match status" value="1"/>
</dbReference>
<evidence type="ECO:0000313" key="4">
    <source>
        <dbReference type="EMBL" id="PQO38278.1"/>
    </source>
</evidence>
<dbReference type="Gene3D" id="3.90.550.10">
    <property type="entry name" value="Spore Coat Polysaccharide Biosynthesis Protein SpsA, Chain A"/>
    <property type="match status" value="1"/>
</dbReference>
<dbReference type="InterPro" id="IPR001173">
    <property type="entry name" value="Glyco_trans_2-like"/>
</dbReference>
<reference evidence="4 5" key="1">
    <citation type="submission" date="2018-02" db="EMBL/GenBank/DDBJ databases">
        <title>Comparative genomes isolates from brazilian mangrove.</title>
        <authorList>
            <person name="Araujo J.E."/>
            <person name="Taketani R.G."/>
            <person name="Silva M.C.P."/>
            <person name="Loureco M.V."/>
            <person name="Andreote F.D."/>
        </authorList>
    </citation>
    <scope>NUCLEOTIDE SEQUENCE [LARGE SCALE GENOMIC DNA]</scope>
    <source>
        <strain evidence="4 5">NAP PRIS-MGV</strain>
    </source>
</reference>
<dbReference type="SUPFAM" id="SSF48452">
    <property type="entry name" value="TPR-like"/>
    <property type="match status" value="1"/>
</dbReference>
<gene>
    <name evidence="4" type="ORF">C5Y98_09425</name>
</gene>
<name>A0A2S8G1G1_9BACT</name>
<sequence>MASVDTLSRWHEIEPPQIGLVCPAEPEPSQHARHVYATVMSLRYSSAMTKEARNRKLTAVLVVNEETDLIRETLTSVQPIVDEIVLLNIGKPEAIAAVVDEFSASVVAHAWQDSFSEARNAALAHVTGEWILWLDPGEVMSEEDAARLREFVNTQVDIMTAYVLLVRAPQAPGTIGSEQIGQVRLHPNHPGIRYEGRVRESLIPALAECGMGIEAVPFLVQRNPIESDAHWKSQRASRDAKLVELEIKETGPNARLMICLADAVQTLNDQNNALIFFEQACRLAEHGSAEMLEAFYGILTALDGQPDSLDLQIQTCMTALEIFPLDAQLLCAVGGYLQTKGHLELARRSFETAYKYGQINLESWHIDDIDEIAVSCLAITTHASGKQEEAEEILVQALKDCPHSVRLRRQVIEMHVKHGHRQEALAEVERLPADYPKLESMRSAVRGATLASQQNWVAARPYLEAAYRQGSRETLCLRWYATTLVALGEVEPARDILQVWKQREPNNSEPDELNRSLLSGPKLRKETSSKAG</sequence>
<dbReference type="InterPro" id="IPR029044">
    <property type="entry name" value="Nucleotide-diphossugar_trans"/>
</dbReference>
<organism evidence="4 5">
    <name type="scientific">Blastopirellula marina</name>
    <dbReference type="NCBI Taxonomy" id="124"/>
    <lineage>
        <taxon>Bacteria</taxon>
        <taxon>Pseudomonadati</taxon>
        <taxon>Planctomycetota</taxon>
        <taxon>Planctomycetia</taxon>
        <taxon>Pirellulales</taxon>
        <taxon>Pirellulaceae</taxon>
        <taxon>Blastopirellula</taxon>
    </lineage>
</organism>
<evidence type="ECO:0000313" key="5">
    <source>
        <dbReference type="Proteomes" id="UP000239388"/>
    </source>
</evidence>
<dbReference type="AlphaFoldDB" id="A0A2S8G1G1"/>
<feature type="compositionally biased region" description="Basic and acidic residues" evidence="2">
    <location>
        <begin position="523"/>
        <end position="532"/>
    </location>
</feature>
<accession>A0A2S8G1G1</accession>
<dbReference type="SUPFAM" id="SSF81901">
    <property type="entry name" value="HCP-like"/>
    <property type="match status" value="1"/>
</dbReference>
<dbReference type="Gene3D" id="1.25.40.10">
    <property type="entry name" value="Tetratricopeptide repeat domain"/>
    <property type="match status" value="1"/>
</dbReference>
<dbReference type="EMBL" id="PUIB01000011">
    <property type="protein sequence ID" value="PQO38278.1"/>
    <property type="molecule type" value="Genomic_DNA"/>
</dbReference>
<evidence type="ECO:0000259" key="3">
    <source>
        <dbReference type="Pfam" id="PF00535"/>
    </source>
</evidence>